<gene>
    <name evidence="2" type="ORF">BCR35DRAFT_209583</name>
</gene>
<accession>A0A1Y2DEH7</accession>
<evidence type="ECO:0000256" key="1">
    <source>
        <dbReference type="SAM" id="MobiDB-lite"/>
    </source>
</evidence>
<feature type="compositionally biased region" description="Basic and acidic residues" evidence="1">
    <location>
        <begin position="149"/>
        <end position="160"/>
    </location>
</feature>
<comment type="caution">
    <text evidence="2">The sequence shown here is derived from an EMBL/GenBank/DDBJ whole genome shotgun (WGS) entry which is preliminary data.</text>
</comment>
<feature type="region of interest" description="Disordered" evidence="1">
    <location>
        <begin position="129"/>
        <end position="166"/>
    </location>
</feature>
<organism evidence="2 3">
    <name type="scientific">Leucosporidium creatinivorum</name>
    <dbReference type="NCBI Taxonomy" id="106004"/>
    <lineage>
        <taxon>Eukaryota</taxon>
        <taxon>Fungi</taxon>
        <taxon>Dikarya</taxon>
        <taxon>Basidiomycota</taxon>
        <taxon>Pucciniomycotina</taxon>
        <taxon>Microbotryomycetes</taxon>
        <taxon>Leucosporidiales</taxon>
        <taxon>Leucosporidium</taxon>
    </lineage>
</organism>
<dbReference type="InParanoid" id="A0A1Y2DEH7"/>
<feature type="compositionally biased region" description="Pro residues" evidence="1">
    <location>
        <begin position="12"/>
        <end position="21"/>
    </location>
</feature>
<dbReference type="AlphaFoldDB" id="A0A1Y2DEH7"/>
<evidence type="ECO:0000313" key="2">
    <source>
        <dbReference type="EMBL" id="ORY57680.1"/>
    </source>
</evidence>
<reference evidence="2 3" key="1">
    <citation type="submission" date="2016-07" db="EMBL/GenBank/DDBJ databases">
        <title>Pervasive Adenine N6-methylation of Active Genes in Fungi.</title>
        <authorList>
            <consortium name="DOE Joint Genome Institute"/>
            <person name="Mondo S.J."/>
            <person name="Dannebaum R.O."/>
            <person name="Kuo R.C."/>
            <person name="Labutti K."/>
            <person name="Haridas S."/>
            <person name="Kuo A."/>
            <person name="Salamov A."/>
            <person name="Ahrendt S.R."/>
            <person name="Lipzen A."/>
            <person name="Sullivan W."/>
            <person name="Andreopoulos W.B."/>
            <person name="Clum A."/>
            <person name="Lindquist E."/>
            <person name="Daum C."/>
            <person name="Ramamoorthy G.K."/>
            <person name="Gryganskyi A."/>
            <person name="Culley D."/>
            <person name="Magnuson J.K."/>
            <person name="James T.Y."/>
            <person name="O'Malley M.A."/>
            <person name="Stajich J.E."/>
            <person name="Spatafora J.W."/>
            <person name="Visel A."/>
            <person name="Grigoriev I.V."/>
        </authorList>
    </citation>
    <scope>NUCLEOTIDE SEQUENCE [LARGE SCALE GENOMIC DNA]</scope>
    <source>
        <strain evidence="2 3">62-1032</strain>
    </source>
</reference>
<sequence>MAPTILVRPKPLRPTAPPSPRAPSSLNSGRHAPASCPPTNEDSPPSRALTRNPFHRHAATAAAFLPSHTPGALPPNPTTFPSFGAATMPVTPITGGALRMTMGEGASEDEGARRVSELAPALVKKAVRDDGGVEQKAGDEAVGGLDEAAAPRRKNDEGKLSAEASA</sequence>
<proteinExistence type="predicted"/>
<feature type="compositionally biased region" description="Basic and acidic residues" evidence="1">
    <location>
        <begin position="129"/>
        <end position="139"/>
    </location>
</feature>
<feature type="region of interest" description="Disordered" evidence="1">
    <location>
        <begin position="1"/>
        <end position="97"/>
    </location>
</feature>
<protein>
    <submittedName>
        <fullName evidence="2">Uncharacterized protein</fullName>
    </submittedName>
</protein>
<name>A0A1Y2DEH7_9BASI</name>
<dbReference type="Proteomes" id="UP000193467">
    <property type="component" value="Unassembled WGS sequence"/>
</dbReference>
<dbReference type="EMBL" id="MCGR01000081">
    <property type="protein sequence ID" value="ORY57680.1"/>
    <property type="molecule type" value="Genomic_DNA"/>
</dbReference>
<keyword evidence="3" id="KW-1185">Reference proteome</keyword>
<evidence type="ECO:0000313" key="3">
    <source>
        <dbReference type="Proteomes" id="UP000193467"/>
    </source>
</evidence>